<dbReference type="InterPro" id="IPR013486">
    <property type="entry name" value="SpoIID/LytB"/>
</dbReference>
<dbReference type="InterPro" id="IPR013693">
    <property type="entry name" value="SpoIID/LytB_N"/>
</dbReference>
<evidence type="ECO:0000313" key="4">
    <source>
        <dbReference type="Proteomes" id="UP000050465"/>
    </source>
</evidence>
<sequence length="466" mass="49567">MLKQPSIKQALNSLFTKSSVKEAQVNDQSSNEPSPNKPSPNDQLLNKPSSNKVVAEPEHNPERNPESNPESAQQIKPNFARRLAMRLSGSPKRKYAFAVIGLIGASSGLAFTQVDSLQAAIAPNPANIPVSRANDPAAETVLETQDLFLTNEIFYRKVEAIALIPRNQAQLGDPLQKGTNAAKSGAAPSTETTAAKAKAAAEQVTADAPPAPKAAPTIFTGTTIDNALEMRVAVAKDVSAIAFATSGSGTLIDLDGNIIKELSAETSALAEIGNGIVVGGQTMPGAFWVYPEDGGYVAIGDSWYRGRVLIALRERGLIAVNYVLLGDYLYSVVGTEMSPSWAIESLKAQAVAARSYALTHNIRPASEEYFDLDNTERFQAYKGIAREANTTQAAVQATAGEFISHEGGIVESLYAASQAIVDEVHRGSGMSQNGARELAEQGYSYIEILGHYYPGTALGRLETEAE</sequence>
<feature type="region of interest" description="Disordered" evidence="1">
    <location>
        <begin position="1"/>
        <end position="73"/>
    </location>
</feature>
<organism evidence="3 4">
    <name type="scientific">Phormidesmis priestleyi Ana</name>
    <dbReference type="NCBI Taxonomy" id="1666911"/>
    <lineage>
        <taxon>Bacteria</taxon>
        <taxon>Bacillati</taxon>
        <taxon>Cyanobacteriota</taxon>
        <taxon>Cyanophyceae</taxon>
        <taxon>Leptolyngbyales</taxon>
        <taxon>Leptolyngbyaceae</taxon>
        <taxon>Phormidesmis</taxon>
    </lineage>
</organism>
<feature type="domain" description="Sporulation stage II protein D amidase enhancer LytB N-terminal" evidence="2">
    <location>
        <begin position="315"/>
        <end position="404"/>
    </location>
</feature>
<dbReference type="InterPro" id="IPR051922">
    <property type="entry name" value="Bact_Sporulation_Assoc"/>
</dbReference>
<dbReference type="GO" id="GO:0030435">
    <property type="term" value="P:sporulation resulting in formation of a cellular spore"/>
    <property type="evidence" value="ECO:0007669"/>
    <property type="project" value="InterPro"/>
</dbReference>
<dbReference type="EMBL" id="LJZR01000011">
    <property type="protein sequence ID" value="KPQ35537.1"/>
    <property type="molecule type" value="Genomic_DNA"/>
</dbReference>
<feature type="compositionally biased region" description="Polar residues" evidence="1">
    <location>
        <begin position="1"/>
        <end position="18"/>
    </location>
</feature>
<name>A0A0P8DGE2_9CYAN</name>
<feature type="region of interest" description="Disordered" evidence="1">
    <location>
        <begin position="172"/>
        <end position="212"/>
    </location>
</feature>
<dbReference type="GO" id="GO:0030288">
    <property type="term" value="C:outer membrane-bounded periplasmic space"/>
    <property type="evidence" value="ECO:0007669"/>
    <property type="project" value="TreeGrafter"/>
</dbReference>
<evidence type="ECO:0000313" key="3">
    <source>
        <dbReference type="EMBL" id="KPQ35537.1"/>
    </source>
</evidence>
<proteinExistence type="predicted"/>
<dbReference type="PANTHER" id="PTHR30032:SF4">
    <property type="entry name" value="AMIDASE ENHANCER"/>
    <property type="match status" value="1"/>
</dbReference>
<dbReference type="STRING" id="1666911.HLUCCA11_09815"/>
<comment type="caution">
    <text evidence="3">The sequence shown here is derived from an EMBL/GenBank/DDBJ whole genome shotgun (WGS) entry which is preliminary data.</text>
</comment>
<evidence type="ECO:0000256" key="1">
    <source>
        <dbReference type="SAM" id="MobiDB-lite"/>
    </source>
</evidence>
<gene>
    <name evidence="3" type="primary">spoIID</name>
    <name evidence="3" type="ORF">HLUCCA11_09815</name>
</gene>
<dbReference type="PANTHER" id="PTHR30032">
    <property type="entry name" value="N-ACETYLMURAMOYL-L-ALANINE AMIDASE-RELATED"/>
    <property type="match status" value="1"/>
</dbReference>
<accession>A0A0P8DGE2</accession>
<feature type="compositionally biased region" description="Low complexity" evidence="1">
    <location>
        <begin position="186"/>
        <end position="208"/>
    </location>
</feature>
<evidence type="ECO:0000259" key="2">
    <source>
        <dbReference type="Pfam" id="PF08486"/>
    </source>
</evidence>
<feature type="compositionally biased region" description="Basic and acidic residues" evidence="1">
    <location>
        <begin position="55"/>
        <end position="65"/>
    </location>
</feature>
<dbReference type="NCBIfam" id="TIGR02669">
    <property type="entry name" value="SpoIID_LytB"/>
    <property type="match status" value="1"/>
</dbReference>
<dbReference type="Proteomes" id="UP000050465">
    <property type="component" value="Unassembled WGS sequence"/>
</dbReference>
<dbReference type="Pfam" id="PF08486">
    <property type="entry name" value="SpoIID"/>
    <property type="match status" value="1"/>
</dbReference>
<feature type="compositionally biased region" description="Polar residues" evidence="1">
    <location>
        <begin position="42"/>
        <end position="52"/>
    </location>
</feature>
<dbReference type="AlphaFoldDB" id="A0A0P8DGE2"/>
<reference evidence="3 4" key="1">
    <citation type="submission" date="2015-09" db="EMBL/GenBank/DDBJ databases">
        <title>Identification and resolution of microdiversity through metagenomic sequencing of parallel consortia.</title>
        <authorList>
            <person name="Nelson W.C."/>
            <person name="Romine M.F."/>
            <person name="Lindemann S.R."/>
        </authorList>
    </citation>
    <scope>NUCLEOTIDE SEQUENCE [LARGE SCALE GENOMIC DNA]</scope>
    <source>
        <strain evidence="3">Ana</strain>
    </source>
</reference>
<dbReference type="PATRIC" id="fig|1666911.3.peg.5284"/>
<protein>
    <submittedName>
        <fullName evidence="3">Stage II sporulation protein D</fullName>
    </submittedName>
</protein>